<evidence type="ECO:0000256" key="1">
    <source>
        <dbReference type="ARBA" id="ARBA00022603"/>
    </source>
</evidence>
<dbReference type="GO" id="GO:0008168">
    <property type="term" value="F:methyltransferase activity"/>
    <property type="evidence" value="ECO:0007669"/>
    <property type="project" value="UniProtKB-KW"/>
</dbReference>
<reference evidence="5" key="2">
    <citation type="submission" date="2021-04" db="EMBL/GenBank/DDBJ databases">
        <authorList>
            <person name="Gilroy R."/>
        </authorList>
    </citation>
    <scope>NUCLEOTIDE SEQUENCE</scope>
    <source>
        <strain evidence="5">CHK130-7132</strain>
    </source>
</reference>
<dbReference type="EMBL" id="DWWC01000176">
    <property type="protein sequence ID" value="HJC69728.1"/>
    <property type="molecule type" value="Genomic_DNA"/>
</dbReference>
<evidence type="ECO:0000313" key="6">
    <source>
        <dbReference type="Proteomes" id="UP000823854"/>
    </source>
</evidence>
<proteinExistence type="predicted"/>
<dbReference type="Pfam" id="PF13649">
    <property type="entry name" value="Methyltransf_25"/>
    <property type="match status" value="1"/>
</dbReference>
<organism evidence="5 6">
    <name type="scientific">Candidatus Brachybacterium intestinipullorum</name>
    <dbReference type="NCBI Taxonomy" id="2838512"/>
    <lineage>
        <taxon>Bacteria</taxon>
        <taxon>Bacillati</taxon>
        <taxon>Actinomycetota</taxon>
        <taxon>Actinomycetes</taxon>
        <taxon>Micrococcales</taxon>
        <taxon>Dermabacteraceae</taxon>
        <taxon>Brachybacterium</taxon>
    </lineage>
</organism>
<accession>A0A9D2Q0K5</accession>
<dbReference type="AlphaFoldDB" id="A0A9D2Q0K5"/>
<protein>
    <submittedName>
        <fullName evidence="5">Class I SAM-dependent methyltransferase</fullName>
    </submittedName>
</protein>
<evidence type="ECO:0000256" key="3">
    <source>
        <dbReference type="ARBA" id="ARBA00022691"/>
    </source>
</evidence>
<evidence type="ECO:0000313" key="5">
    <source>
        <dbReference type="EMBL" id="HJC69728.1"/>
    </source>
</evidence>
<dbReference type="SUPFAM" id="SSF53335">
    <property type="entry name" value="S-adenosyl-L-methionine-dependent methyltransferases"/>
    <property type="match status" value="1"/>
</dbReference>
<dbReference type="InterPro" id="IPR041698">
    <property type="entry name" value="Methyltransf_25"/>
</dbReference>
<dbReference type="Proteomes" id="UP000823854">
    <property type="component" value="Unassembled WGS sequence"/>
</dbReference>
<comment type="caution">
    <text evidence="5">The sequence shown here is derived from an EMBL/GenBank/DDBJ whole genome shotgun (WGS) entry which is preliminary data.</text>
</comment>
<dbReference type="CDD" id="cd02440">
    <property type="entry name" value="AdoMet_MTases"/>
    <property type="match status" value="1"/>
</dbReference>
<dbReference type="PANTHER" id="PTHR43464:SF19">
    <property type="entry name" value="UBIQUINONE BIOSYNTHESIS O-METHYLTRANSFERASE, MITOCHONDRIAL"/>
    <property type="match status" value="1"/>
</dbReference>
<gene>
    <name evidence="5" type="ORF">H9932_08645</name>
</gene>
<dbReference type="GO" id="GO:0032259">
    <property type="term" value="P:methylation"/>
    <property type="evidence" value="ECO:0007669"/>
    <property type="project" value="UniProtKB-KW"/>
</dbReference>
<dbReference type="InterPro" id="IPR029063">
    <property type="entry name" value="SAM-dependent_MTases_sf"/>
</dbReference>
<keyword evidence="1 5" id="KW-0489">Methyltransferase</keyword>
<feature type="domain" description="Methyltransferase" evidence="4">
    <location>
        <begin position="50"/>
        <end position="142"/>
    </location>
</feature>
<name>A0A9D2Q0K5_9MICO</name>
<keyword evidence="3" id="KW-0949">S-adenosyl-L-methionine</keyword>
<evidence type="ECO:0000259" key="4">
    <source>
        <dbReference type="Pfam" id="PF13649"/>
    </source>
</evidence>
<dbReference type="PANTHER" id="PTHR43464">
    <property type="entry name" value="METHYLTRANSFERASE"/>
    <property type="match status" value="1"/>
</dbReference>
<reference evidence="5" key="1">
    <citation type="journal article" date="2021" name="PeerJ">
        <title>Extensive microbial diversity within the chicken gut microbiome revealed by metagenomics and culture.</title>
        <authorList>
            <person name="Gilroy R."/>
            <person name="Ravi A."/>
            <person name="Getino M."/>
            <person name="Pursley I."/>
            <person name="Horton D.L."/>
            <person name="Alikhan N.F."/>
            <person name="Baker D."/>
            <person name="Gharbi K."/>
            <person name="Hall N."/>
            <person name="Watson M."/>
            <person name="Adriaenssens E.M."/>
            <person name="Foster-Nyarko E."/>
            <person name="Jarju S."/>
            <person name="Secka A."/>
            <person name="Antonio M."/>
            <person name="Oren A."/>
            <person name="Chaudhuri R.R."/>
            <person name="La Ragione R."/>
            <person name="Hildebrand F."/>
            <person name="Pallen M.J."/>
        </authorList>
    </citation>
    <scope>NUCLEOTIDE SEQUENCE</scope>
    <source>
        <strain evidence="5">CHK130-7132</strain>
    </source>
</reference>
<evidence type="ECO:0000256" key="2">
    <source>
        <dbReference type="ARBA" id="ARBA00022679"/>
    </source>
</evidence>
<sequence length="250" mass="27321">MTESSPGSRPGPDPLFAEPRLAACYDTFDGERDDLTNYRAILAEHGARTVIDIGCGTGSLALLLAADGIRVTGIDPALASLEVARAKPRAESVNWLHGTAEDLPALEADAAVMTGNVAQVFTTDEAWTATLRGIRRALRRGGVLVFESRRPERRAWEEWQADTAETVHEVPGVGTVRQRSTGFEVALPLVTFSDEFRFEDGTVLTSTSTLRWRDEAELRASLEAARFDVEEVRDAPDRPGREFVVIARAV</sequence>
<keyword evidence="2" id="KW-0808">Transferase</keyword>
<dbReference type="Gene3D" id="3.40.50.150">
    <property type="entry name" value="Vaccinia Virus protein VP39"/>
    <property type="match status" value="1"/>
</dbReference>